<dbReference type="CDD" id="cd00322">
    <property type="entry name" value="FNR_like"/>
    <property type="match status" value="1"/>
</dbReference>
<dbReference type="InterPro" id="IPR001433">
    <property type="entry name" value="OxRdtase_FAD/NAD-bd"/>
</dbReference>
<evidence type="ECO:0000259" key="1">
    <source>
        <dbReference type="PROSITE" id="PS51384"/>
    </source>
</evidence>
<dbReference type="Proteomes" id="UP000183245">
    <property type="component" value="Unassembled WGS sequence"/>
</dbReference>
<dbReference type="PRINTS" id="PR00410">
    <property type="entry name" value="PHEHYDRXLASE"/>
</dbReference>
<gene>
    <name evidence="2" type="ORF">AUK40_05600</name>
</gene>
<comment type="caution">
    <text evidence="2">The sequence shown here is derived from an EMBL/GenBank/DDBJ whole genome shotgun (WGS) entry which is preliminary data.</text>
</comment>
<feature type="domain" description="FAD-binding FR-type" evidence="1">
    <location>
        <begin position="3"/>
        <end position="106"/>
    </location>
</feature>
<dbReference type="PANTHER" id="PTHR47354">
    <property type="entry name" value="NADH OXIDOREDUCTASE HCR"/>
    <property type="match status" value="1"/>
</dbReference>
<dbReference type="PANTHER" id="PTHR47354:SF5">
    <property type="entry name" value="PROTEIN RFBI"/>
    <property type="match status" value="1"/>
</dbReference>
<evidence type="ECO:0000313" key="2">
    <source>
        <dbReference type="EMBL" id="OIP95899.1"/>
    </source>
</evidence>
<dbReference type="PROSITE" id="PS51384">
    <property type="entry name" value="FAD_FR"/>
    <property type="match status" value="1"/>
</dbReference>
<organism evidence="2 3">
    <name type="scientific">Candidatus Wirthbacteria bacterium CG2_30_54_11</name>
    <dbReference type="NCBI Taxonomy" id="1817892"/>
    <lineage>
        <taxon>Bacteria</taxon>
        <taxon>Candidatus Wirthbacteria</taxon>
    </lineage>
</organism>
<sequence>MLVSKYPSEVISAEQKVPGIFMVSLKSLGRPYRFKPGQFLHLALDAYDPSGPWPESRCFSIQTCCSDELLTITYAVKGAFTQRMAAEITPGHQVWLKLPFGDIFDQGHDQANCVFIAGGTGITPFLSLFTDSSFAEYRMPHLYLGVRSPEFHLYAGEIKRAQAINPSFGVDVVVESASGILKISDIFQQSAPDSTFFISGPPVMIKNFRNYLIDQGVAGDKVRTDDWE</sequence>
<protein>
    <recommendedName>
        <fullName evidence="1">FAD-binding FR-type domain-containing protein</fullName>
    </recommendedName>
</protein>
<dbReference type="AlphaFoldDB" id="A0A1J5IGQ1"/>
<dbReference type="Gene3D" id="3.40.50.80">
    <property type="entry name" value="Nucleotide-binding domain of ferredoxin-NADP reductase (FNR) module"/>
    <property type="match status" value="1"/>
</dbReference>
<dbReference type="Pfam" id="PF00175">
    <property type="entry name" value="NAD_binding_1"/>
    <property type="match status" value="1"/>
</dbReference>
<dbReference type="SUPFAM" id="SSF63380">
    <property type="entry name" value="Riboflavin synthase domain-like"/>
    <property type="match status" value="1"/>
</dbReference>
<dbReference type="STRING" id="1817892.AUK40_05600"/>
<dbReference type="InterPro" id="IPR039261">
    <property type="entry name" value="FNR_nucleotide-bd"/>
</dbReference>
<accession>A0A1J5IGQ1</accession>
<evidence type="ECO:0000313" key="3">
    <source>
        <dbReference type="Proteomes" id="UP000183245"/>
    </source>
</evidence>
<dbReference type="InterPro" id="IPR017927">
    <property type="entry name" value="FAD-bd_FR_type"/>
</dbReference>
<reference evidence="2 3" key="1">
    <citation type="journal article" date="2016" name="Environ. Microbiol.">
        <title>Genomic resolution of a cold subsurface aquifer community provides metabolic insights for novel microbes adapted to high CO concentrations.</title>
        <authorList>
            <person name="Probst A.J."/>
            <person name="Castelle C.J."/>
            <person name="Singh A."/>
            <person name="Brown C.T."/>
            <person name="Anantharaman K."/>
            <person name="Sharon I."/>
            <person name="Hug L.A."/>
            <person name="Burstein D."/>
            <person name="Emerson J.B."/>
            <person name="Thomas B.C."/>
            <person name="Banfield J.F."/>
        </authorList>
    </citation>
    <scope>NUCLEOTIDE SEQUENCE [LARGE SCALE GENOMIC DNA]</scope>
    <source>
        <strain evidence="2">CG2_30_54_11</strain>
    </source>
</reference>
<dbReference type="Gene3D" id="2.40.30.10">
    <property type="entry name" value="Translation factors"/>
    <property type="match status" value="1"/>
</dbReference>
<dbReference type="InterPro" id="IPR050415">
    <property type="entry name" value="MRET"/>
</dbReference>
<name>A0A1J5IGQ1_9BACT</name>
<dbReference type="EMBL" id="MNZT01000100">
    <property type="protein sequence ID" value="OIP95899.1"/>
    <property type="molecule type" value="Genomic_DNA"/>
</dbReference>
<dbReference type="InterPro" id="IPR017938">
    <property type="entry name" value="Riboflavin_synthase-like_b-brl"/>
</dbReference>
<dbReference type="SUPFAM" id="SSF52343">
    <property type="entry name" value="Ferredoxin reductase-like, C-terminal NADP-linked domain"/>
    <property type="match status" value="1"/>
</dbReference>
<proteinExistence type="predicted"/>
<dbReference type="GO" id="GO:0016491">
    <property type="term" value="F:oxidoreductase activity"/>
    <property type="evidence" value="ECO:0007669"/>
    <property type="project" value="InterPro"/>
</dbReference>